<organism evidence="1 2">
    <name type="scientific">Streptomyces scopuliridis</name>
    <dbReference type="NCBI Taxonomy" id="452529"/>
    <lineage>
        <taxon>Bacteria</taxon>
        <taxon>Bacillati</taxon>
        <taxon>Actinomycetota</taxon>
        <taxon>Actinomycetes</taxon>
        <taxon>Kitasatosporales</taxon>
        <taxon>Streptomycetaceae</taxon>
        <taxon>Streptomyces</taxon>
    </lineage>
</organism>
<dbReference type="Proteomes" id="UP001348369">
    <property type="component" value="Chromosome"/>
</dbReference>
<sequence length="109" mass="12384">MEAPEPKVFQHDRLYTQVDRGIVEVFRRTNVIGPYRYPLAWVTVYAETRRGGRTRLCFGTAEDLGEPVYGSVPGAGPVFFRHEIPTADEPLYRAFFTELAHLADRPIAS</sequence>
<evidence type="ECO:0000313" key="1">
    <source>
        <dbReference type="EMBL" id="WSB97590.1"/>
    </source>
</evidence>
<reference evidence="1" key="1">
    <citation type="submission" date="2022-10" db="EMBL/GenBank/DDBJ databases">
        <title>The complete genomes of actinobacterial strains from the NBC collection.</title>
        <authorList>
            <person name="Joergensen T.S."/>
            <person name="Alvarez Arevalo M."/>
            <person name="Sterndorff E.B."/>
            <person name="Faurdal D."/>
            <person name="Vuksanovic O."/>
            <person name="Mourched A.-S."/>
            <person name="Charusanti P."/>
            <person name="Shaw S."/>
            <person name="Blin K."/>
            <person name="Weber T."/>
        </authorList>
    </citation>
    <scope>NUCLEOTIDE SEQUENCE</scope>
    <source>
        <strain evidence="1">NBC 01771</strain>
    </source>
</reference>
<name>A0ACD4ZHF4_9ACTN</name>
<keyword evidence="2" id="KW-1185">Reference proteome</keyword>
<gene>
    <name evidence="1" type="ORF">OG835_11590</name>
</gene>
<dbReference type="EMBL" id="CP109109">
    <property type="protein sequence ID" value="WSB97590.1"/>
    <property type="molecule type" value="Genomic_DNA"/>
</dbReference>
<protein>
    <submittedName>
        <fullName evidence="1">Uncharacterized protein</fullName>
    </submittedName>
</protein>
<proteinExistence type="predicted"/>
<accession>A0ACD4ZHF4</accession>
<evidence type="ECO:0000313" key="2">
    <source>
        <dbReference type="Proteomes" id="UP001348369"/>
    </source>
</evidence>